<dbReference type="OrthoDB" id="384721at2"/>
<evidence type="ECO:0000313" key="4">
    <source>
        <dbReference type="Proteomes" id="UP000266118"/>
    </source>
</evidence>
<accession>A0A386HMB0</accession>
<evidence type="ECO:0000313" key="3">
    <source>
        <dbReference type="EMBL" id="AYD46670.1"/>
    </source>
</evidence>
<gene>
    <name evidence="3" type="ORF">D6B99_02980</name>
</gene>
<evidence type="ECO:0000256" key="1">
    <source>
        <dbReference type="SAM" id="MobiDB-lite"/>
    </source>
</evidence>
<dbReference type="Proteomes" id="UP000266118">
    <property type="component" value="Chromosome"/>
</dbReference>
<dbReference type="KEGG" id="ark:D6B99_02980"/>
<dbReference type="PROSITE" id="PS51257">
    <property type="entry name" value="PROKAR_LIPOPROTEIN"/>
    <property type="match status" value="1"/>
</dbReference>
<feature type="chain" id="PRO_5017237811" evidence="2">
    <location>
        <begin position="23"/>
        <end position="91"/>
    </location>
</feature>
<dbReference type="RefSeq" id="WP_119984935.1">
    <property type="nucleotide sequence ID" value="NZ_CP032489.1"/>
</dbReference>
<organism evidence="3 4">
    <name type="scientific">Arachidicoccus soli</name>
    <dbReference type="NCBI Taxonomy" id="2341117"/>
    <lineage>
        <taxon>Bacteria</taxon>
        <taxon>Pseudomonadati</taxon>
        <taxon>Bacteroidota</taxon>
        <taxon>Chitinophagia</taxon>
        <taxon>Chitinophagales</taxon>
        <taxon>Chitinophagaceae</taxon>
        <taxon>Arachidicoccus</taxon>
    </lineage>
</organism>
<keyword evidence="4" id="KW-1185">Reference proteome</keyword>
<dbReference type="AlphaFoldDB" id="A0A386HMB0"/>
<keyword evidence="2" id="KW-0732">Signal</keyword>
<dbReference type="EMBL" id="CP032489">
    <property type="protein sequence ID" value="AYD46670.1"/>
    <property type="molecule type" value="Genomic_DNA"/>
</dbReference>
<protein>
    <submittedName>
        <fullName evidence="3">Uncharacterized protein</fullName>
    </submittedName>
</protein>
<feature type="region of interest" description="Disordered" evidence="1">
    <location>
        <begin position="24"/>
        <end position="43"/>
    </location>
</feature>
<sequence>MKKNFPVAILCCLTLGLFTACNNGTPKENTSPAPVENTSTETKVVTPANKDTTSISVGANGASVKTKKADISVDRNGTDVKTKDVKVQVKH</sequence>
<evidence type="ECO:0000256" key="2">
    <source>
        <dbReference type="SAM" id="SignalP"/>
    </source>
</evidence>
<name>A0A386HMB0_9BACT</name>
<feature type="signal peptide" evidence="2">
    <location>
        <begin position="1"/>
        <end position="22"/>
    </location>
</feature>
<reference evidence="3 4" key="1">
    <citation type="submission" date="2018-09" db="EMBL/GenBank/DDBJ databases">
        <title>Arachidicoccus sp. nov., a bacterium isolated from soil.</title>
        <authorList>
            <person name="Weon H.-Y."/>
            <person name="Kwon S.-W."/>
            <person name="Lee S.A."/>
        </authorList>
    </citation>
    <scope>NUCLEOTIDE SEQUENCE [LARGE SCALE GENOMIC DNA]</scope>
    <source>
        <strain evidence="3 4">KIS59-12</strain>
    </source>
</reference>
<proteinExistence type="predicted"/>